<evidence type="ECO:0000313" key="3">
    <source>
        <dbReference type="Proteomes" id="UP000058020"/>
    </source>
</evidence>
<dbReference type="GO" id="GO:0016530">
    <property type="term" value="F:metallochaperone activity"/>
    <property type="evidence" value="ECO:0007669"/>
    <property type="project" value="TreeGrafter"/>
</dbReference>
<dbReference type="NCBIfam" id="TIGR00684">
    <property type="entry name" value="narJ"/>
    <property type="match status" value="1"/>
</dbReference>
<sequence length="171" mass="19569">MQIFKVISKLIDYPNKELMENLDSVIEFVKDSSEIDDSEKEAVMEFISWMGVHTETGLQQTYVETFDMVPEHDLHITHHIFGDDNNRGPALIDLSEHYKGEGFEVNDGEIPDFLPLILEYVSTLSEMESRIFLGDAKKVIKVIADNLEEAQSPYSKLIRIVEKRSYLAEAA</sequence>
<keyword evidence="3" id="KW-1185">Reference proteome</keyword>
<dbReference type="OrthoDB" id="8478585at2"/>
<dbReference type="STRING" id="1705394.SP60_06785"/>
<dbReference type="GO" id="GO:0051082">
    <property type="term" value="F:unfolded protein binding"/>
    <property type="evidence" value="ECO:0007669"/>
    <property type="project" value="InterPro"/>
</dbReference>
<dbReference type="GO" id="GO:0051131">
    <property type="term" value="P:chaperone-mediated protein complex assembly"/>
    <property type="evidence" value="ECO:0007669"/>
    <property type="project" value="InterPro"/>
</dbReference>
<dbReference type="InterPro" id="IPR003765">
    <property type="entry name" value="NO3_reductase_chaperone_NarJ"/>
</dbReference>
<evidence type="ECO:0000256" key="1">
    <source>
        <dbReference type="ARBA" id="ARBA00023063"/>
    </source>
</evidence>
<accession>A0A0M4NXU6</accession>
<dbReference type="GO" id="GO:0042128">
    <property type="term" value="P:nitrate assimilation"/>
    <property type="evidence" value="ECO:0007669"/>
    <property type="project" value="UniProtKB-KW"/>
</dbReference>
<dbReference type="InterPro" id="IPR020945">
    <property type="entry name" value="DMSO/NO3_reduct_chaperone"/>
</dbReference>
<gene>
    <name evidence="2" type="ORF">SP60_06785</name>
</gene>
<dbReference type="KEGG" id="tho:SP60_06785"/>
<name>A0A0M4NXU6_9GAMM</name>
<protein>
    <submittedName>
        <fullName evidence="2">Molecular chaperone</fullName>
    </submittedName>
</protein>
<dbReference type="InterPro" id="IPR036411">
    <property type="entry name" value="TorD-like_sf"/>
</dbReference>
<dbReference type="SUPFAM" id="SSF89155">
    <property type="entry name" value="TorD-like"/>
    <property type="match status" value="1"/>
</dbReference>
<dbReference type="PANTHER" id="PTHR43680:SF2">
    <property type="entry name" value="NITRATE REDUCTASE MOLYBDENUM COFACTOR ASSEMBLY CHAPERONE NARJ"/>
    <property type="match status" value="1"/>
</dbReference>
<organism evidence="2 3">
    <name type="scientific">Candidatus Thioglobus autotrophicus</name>
    <dbReference type="NCBI Taxonomy" id="1705394"/>
    <lineage>
        <taxon>Bacteria</taxon>
        <taxon>Pseudomonadati</taxon>
        <taxon>Pseudomonadota</taxon>
        <taxon>Gammaproteobacteria</taxon>
        <taxon>Candidatus Pseudothioglobaceae</taxon>
        <taxon>Candidatus Thioglobus</taxon>
    </lineage>
</organism>
<evidence type="ECO:0000313" key="2">
    <source>
        <dbReference type="EMBL" id="ALE52927.1"/>
    </source>
</evidence>
<keyword evidence="1" id="KW-0534">Nitrate assimilation</keyword>
<dbReference type="AlphaFoldDB" id="A0A0M4NXU6"/>
<dbReference type="Pfam" id="PF02613">
    <property type="entry name" value="Nitrate_red_del"/>
    <property type="match status" value="1"/>
</dbReference>
<dbReference type="PANTHER" id="PTHR43680">
    <property type="entry name" value="NITRATE REDUCTASE MOLYBDENUM COFACTOR ASSEMBLY CHAPERONE"/>
    <property type="match status" value="1"/>
</dbReference>
<dbReference type="Gene3D" id="1.10.3480.10">
    <property type="entry name" value="TorD-like"/>
    <property type="match status" value="1"/>
</dbReference>
<dbReference type="RefSeq" id="WP_053951907.1">
    <property type="nucleotide sequence ID" value="NZ_CP010552.1"/>
</dbReference>
<dbReference type="Proteomes" id="UP000058020">
    <property type="component" value="Chromosome"/>
</dbReference>
<reference evidence="2 3" key="1">
    <citation type="journal article" date="2015" name="Genome Announc.">
        <title>Genome Sequence of 'Candidatus Thioglobus autotrophica' Strain EF1, a Chemoautotroph from the SUP05 Clade of Marine Gammaproteobacteria.</title>
        <authorList>
            <person name="Shah V."/>
            <person name="Morris R.M."/>
        </authorList>
    </citation>
    <scope>NUCLEOTIDE SEQUENCE [LARGE SCALE GENOMIC DNA]</scope>
    <source>
        <strain evidence="2 3">EF1</strain>
    </source>
</reference>
<dbReference type="EMBL" id="CP010552">
    <property type="protein sequence ID" value="ALE52927.1"/>
    <property type="molecule type" value="Genomic_DNA"/>
</dbReference>
<proteinExistence type="predicted"/>